<keyword evidence="3" id="KW-1185">Reference proteome</keyword>
<reference evidence="2 3" key="1">
    <citation type="submission" date="2024-09" db="EMBL/GenBank/DDBJ databases">
        <title>Rethinking Asexuality: The Enigmatic Case of Functional Sexual Genes in Lepraria (Stereocaulaceae).</title>
        <authorList>
            <person name="Doellman M."/>
            <person name="Sun Y."/>
            <person name="Barcenas-Pena A."/>
            <person name="Lumbsch H.T."/>
            <person name="Grewe F."/>
        </authorList>
    </citation>
    <scope>NUCLEOTIDE SEQUENCE [LARGE SCALE GENOMIC DNA]</scope>
    <source>
        <strain evidence="2 3">Mercado 3170</strain>
    </source>
</reference>
<dbReference type="EMBL" id="JBEFKJ010000043">
    <property type="protein sequence ID" value="KAL2037186.1"/>
    <property type="molecule type" value="Genomic_DNA"/>
</dbReference>
<evidence type="ECO:0000313" key="2">
    <source>
        <dbReference type="EMBL" id="KAL2037186.1"/>
    </source>
</evidence>
<accession>A0ABR3ZWS3</accession>
<sequence>MDAAYNNGYRTKEEYQHLRRMRIAREAEQLRRRMARVIGAMRPTKQRAARARQQPLRHQTARARAPVPAPALAPAPTPAPGPAPASARSLREAAELARYDGVFWPDLVPAGQQPTQPFRPVPPTNPTKRCSRCRALFARKGHVKSHWAACIKANGNPQALHWDNGL</sequence>
<comment type="caution">
    <text evidence="2">The sequence shown here is derived from an EMBL/GenBank/DDBJ whole genome shotgun (WGS) entry which is preliminary data.</text>
</comment>
<gene>
    <name evidence="2" type="ORF">N7G274_010049</name>
</gene>
<proteinExistence type="predicted"/>
<evidence type="ECO:0000256" key="1">
    <source>
        <dbReference type="SAM" id="MobiDB-lite"/>
    </source>
</evidence>
<feature type="region of interest" description="Disordered" evidence="1">
    <location>
        <begin position="42"/>
        <end position="87"/>
    </location>
</feature>
<feature type="compositionally biased region" description="Pro residues" evidence="1">
    <location>
        <begin position="67"/>
        <end position="83"/>
    </location>
</feature>
<protein>
    <recommendedName>
        <fullName evidence="4">C2H2-type domain-containing protein</fullName>
    </recommendedName>
</protein>
<name>A0ABR3ZWS3_9LECA</name>
<evidence type="ECO:0008006" key="4">
    <source>
        <dbReference type="Google" id="ProtNLM"/>
    </source>
</evidence>
<evidence type="ECO:0000313" key="3">
    <source>
        <dbReference type="Proteomes" id="UP001590950"/>
    </source>
</evidence>
<dbReference type="Proteomes" id="UP001590950">
    <property type="component" value="Unassembled WGS sequence"/>
</dbReference>
<organism evidence="2 3">
    <name type="scientific">Stereocaulon virgatum</name>
    <dbReference type="NCBI Taxonomy" id="373712"/>
    <lineage>
        <taxon>Eukaryota</taxon>
        <taxon>Fungi</taxon>
        <taxon>Dikarya</taxon>
        <taxon>Ascomycota</taxon>
        <taxon>Pezizomycotina</taxon>
        <taxon>Lecanoromycetes</taxon>
        <taxon>OSLEUM clade</taxon>
        <taxon>Lecanoromycetidae</taxon>
        <taxon>Lecanorales</taxon>
        <taxon>Lecanorineae</taxon>
        <taxon>Stereocaulaceae</taxon>
        <taxon>Stereocaulon</taxon>
    </lineage>
</organism>